<protein>
    <submittedName>
        <fullName evidence="2">Predicted antitoxin, contains HTH domain</fullName>
    </submittedName>
</protein>
<dbReference type="OrthoDB" id="265582at2157"/>
<sequence length="97" mass="11261">MIDVQENIDLLRKSGRFDTEEEFLEEAFRALLEKRPELRVELAVEQYKTGDVSLNRAAELAGYSPEEFKEILQDRGVGRNIGFLDEDERESRLEGLE</sequence>
<reference evidence="2 3" key="1">
    <citation type="submission" date="2016-10" db="EMBL/GenBank/DDBJ databases">
        <authorList>
            <person name="de Groot N.N."/>
        </authorList>
    </citation>
    <scope>NUCLEOTIDE SEQUENCE [LARGE SCALE GENOMIC DNA]</scope>
    <source>
        <strain evidence="2 3">CGMCC 1.10457</strain>
    </source>
</reference>
<keyword evidence="3" id="KW-1185">Reference proteome</keyword>
<name>A0A1I6M8I3_9EURY</name>
<dbReference type="Pfam" id="PF03683">
    <property type="entry name" value="UPF0175"/>
    <property type="match status" value="1"/>
</dbReference>
<proteinExistence type="inferred from homology"/>
<dbReference type="EMBL" id="FOZK01000005">
    <property type="protein sequence ID" value="SFS11918.1"/>
    <property type="molecule type" value="Genomic_DNA"/>
</dbReference>
<dbReference type="PANTHER" id="PTHR37525:SF1">
    <property type="entry name" value="UPF0175 PROTEIN SSL1255"/>
    <property type="match status" value="1"/>
</dbReference>
<dbReference type="AlphaFoldDB" id="A0A1I6M8I3"/>
<dbReference type="InterPro" id="IPR052264">
    <property type="entry name" value="UPF0175_domain"/>
</dbReference>
<dbReference type="InterPro" id="IPR005368">
    <property type="entry name" value="UPF0175"/>
</dbReference>
<dbReference type="STRING" id="767519.SAMN05216559_3973"/>
<accession>A0A1I6M8I3</accession>
<evidence type="ECO:0000313" key="2">
    <source>
        <dbReference type="EMBL" id="SFS11918.1"/>
    </source>
</evidence>
<comment type="similarity">
    <text evidence="1">Belongs to the UPF0175 family.</text>
</comment>
<dbReference type="Proteomes" id="UP000199062">
    <property type="component" value="Unassembled WGS sequence"/>
</dbReference>
<dbReference type="PANTHER" id="PTHR37525">
    <property type="entry name" value="UPF0175 PROTEIN SSL1255"/>
    <property type="match status" value="1"/>
</dbReference>
<evidence type="ECO:0000313" key="3">
    <source>
        <dbReference type="Proteomes" id="UP000199062"/>
    </source>
</evidence>
<gene>
    <name evidence="2" type="ORF">SAMN05216559_3973</name>
</gene>
<organism evidence="2 3">
    <name type="scientific">Halomicrobium zhouii</name>
    <dbReference type="NCBI Taxonomy" id="767519"/>
    <lineage>
        <taxon>Archaea</taxon>
        <taxon>Methanobacteriati</taxon>
        <taxon>Methanobacteriota</taxon>
        <taxon>Stenosarchaea group</taxon>
        <taxon>Halobacteria</taxon>
        <taxon>Halobacteriales</taxon>
        <taxon>Haloarculaceae</taxon>
        <taxon>Halomicrobium</taxon>
    </lineage>
</organism>
<evidence type="ECO:0000256" key="1">
    <source>
        <dbReference type="ARBA" id="ARBA00005651"/>
    </source>
</evidence>